<feature type="domain" description="L,D-TPase catalytic" evidence="9">
    <location>
        <begin position="260"/>
        <end position="387"/>
    </location>
</feature>
<name>A0ABZ2R0L4_9MICC</name>
<dbReference type="RefSeq" id="WP_406633300.1">
    <property type="nucleotide sequence ID" value="NZ_CP148033.1"/>
</dbReference>
<dbReference type="Gene3D" id="2.40.440.10">
    <property type="entry name" value="L,D-transpeptidase catalytic domain-like"/>
    <property type="match status" value="1"/>
</dbReference>
<proteinExistence type="predicted"/>
<comment type="pathway">
    <text evidence="1 7">Cell wall biogenesis; peptidoglycan biosynthesis.</text>
</comment>
<dbReference type="CDD" id="cd13432">
    <property type="entry name" value="LDT_IgD_like_2"/>
    <property type="match status" value="1"/>
</dbReference>
<feature type="active site" description="Nucleophile" evidence="7">
    <location>
        <position position="363"/>
    </location>
</feature>
<protein>
    <submittedName>
        <fullName evidence="10">Ig-like domain-containing protein</fullName>
    </submittedName>
</protein>
<dbReference type="Pfam" id="PF17964">
    <property type="entry name" value="Big_10"/>
    <property type="match status" value="1"/>
</dbReference>
<feature type="active site" description="Proton donor/acceptor" evidence="7">
    <location>
        <position position="344"/>
    </location>
</feature>
<feature type="chain" id="PRO_5045938718" evidence="8">
    <location>
        <begin position="34"/>
        <end position="412"/>
    </location>
</feature>
<evidence type="ECO:0000256" key="1">
    <source>
        <dbReference type="ARBA" id="ARBA00004752"/>
    </source>
</evidence>
<dbReference type="Pfam" id="PF03734">
    <property type="entry name" value="YkuD"/>
    <property type="match status" value="1"/>
</dbReference>
<dbReference type="Proteomes" id="UP001623384">
    <property type="component" value="Chromosome"/>
</dbReference>
<dbReference type="PANTHER" id="PTHR30582">
    <property type="entry name" value="L,D-TRANSPEPTIDASE"/>
    <property type="match status" value="1"/>
</dbReference>
<sequence length="412" mass="43601">MEPEVPSRRPGRMKKVLVVAAVCLLAAVGGVFAAVAPDIARGAIESEASSAVRTSPGIAAPVVAPVTFDAAPADGAKQVNPAAPVSLKVANGTIERVTLTSTGGETVEGSIDSQGTGWTAAGPLKFNTDYSYTYVVKDGAGRESSTTQSFSTVSSSHEADAAIYPLDGMKVGVGQPLQVIFSEPVVNREAVEKAISITSSAGQTGAFHWHSDTMVRYRPENFWAANSTIAMDMKLFGVDLGNGQIANFNKKVNISIGDKKVAVADSAAHTFTLSVNDQVVKTLPVSMGDKRFPSARGYGVLMEKKRYDHFRASSIGLKPDDPAYYGDVDVEYTIRLTLSGAYIHQALESAYPFIGNANVSHGCIGFAPDGAAWVFDNMGTGDVVQIVNTEGDYAAHDDGFGDWNIPWSEYDN</sequence>
<dbReference type="InterPro" id="IPR041280">
    <property type="entry name" value="Big_10"/>
</dbReference>
<evidence type="ECO:0000256" key="3">
    <source>
        <dbReference type="ARBA" id="ARBA00022960"/>
    </source>
</evidence>
<keyword evidence="2" id="KW-0808">Transferase</keyword>
<organism evidence="10 11">
    <name type="scientific">Pseudarthrobacter quantipunctorum</name>
    <dbReference type="NCBI Taxonomy" id="3128980"/>
    <lineage>
        <taxon>Bacteria</taxon>
        <taxon>Bacillati</taxon>
        <taxon>Actinomycetota</taxon>
        <taxon>Actinomycetes</taxon>
        <taxon>Micrococcales</taxon>
        <taxon>Micrococcaceae</taxon>
        <taxon>Pseudarthrobacter</taxon>
    </lineage>
</organism>
<dbReference type="EMBL" id="CP148033">
    <property type="protein sequence ID" value="WXK91963.1"/>
    <property type="molecule type" value="Genomic_DNA"/>
</dbReference>
<keyword evidence="8" id="KW-0732">Signal</keyword>
<evidence type="ECO:0000259" key="9">
    <source>
        <dbReference type="PROSITE" id="PS52029"/>
    </source>
</evidence>
<dbReference type="InterPro" id="IPR038063">
    <property type="entry name" value="Transpep_catalytic_dom"/>
</dbReference>
<dbReference type="InterPro" id="IPR005490">
    <property type="entry name" value="LD_TPept_cat_dom"/>
</dbReference>
<evidence type="ECO:0000313" key="10">
    <source>
        <dbReference type="EMBL" id="WXK91963.1"/>
    </source>
</evidence>
<dbReference type="SUPFAM" id="SSF141523">
    <property type="entry name" value="L,D-transpeptidase catalytic domain-like"/>
    <property type="match status" value="1"/>
</dbReference>
<gene>
    <name evidence="10" type="ORF">WHH00_12800</name>
</gene>
<reference evidence="10 11" key="1">
    <citation type="submission" date="2024-03" db="EMBL/GenBank/DDBJ databases">
        <title>Rhodococcus navarretei sp. nov. and Pseudarthrobacter quantumdoti sp. nov., two new species with the ability to biosynthesize Quantum Dots isolated from soil samples at Union Glacier, Antarctica.</title>
        <authorList>
            <person name="Vargas M."/>
        </authorList>
    </citation>
    <scope>NUCLEOTIDE SEQUENCE [LARGE SCALE GENOMIC DNA]</scope>
    <source>
        <strain evidence="10 11">RC-2-3</strain>
    </source>
</reference>
<evidence type="ECO:0000256" key="7">
    <source>
        <dbReference type="PROSITE-ProRule" id="PRU01373"/>
    </source>
</evidence>
<dbReference type="CDD" id="cd16913">
    <property type="entry name" value="YkuD_like"/>
    <property type="match status" value="1"/>
</dbReference>
<accession>A0ABZ2R0L4</accession>
<dbReference type="Gene3D" id="2.60.40.3710">
    <property type="match status" value="1"/>
</dbReference>
<evidence type="ECO:0000256" key="2">
    <source>
        <dbReference type="ARBA" id="ARBA00022679"/>
    </source>
</evidence>
<dbReference type="PROSITE" id="PS52029">
    <property type="entry name" value="LD_TPASE"/>
    <property type="match status" value="1"/>
</dbReference>
<keyword evidence="6 7" id="KW-0961">Cell wall biogenesis/degradation</keyword>
<evidence type="ECO:0000256" key="4">
    <source>
        <dbReference type="ARBA" id="ARBA00022984"/>
    </source>
</evidence>
<keyword evidence="4 7" id="KW-0573">Peptidoglycan synthesis</keyword>
<evidence type="ECO:0000256" key="5">
    <source>
        <dbReference type="ARBA" id="ARBA00023315"/>
    </source>
</evidence>
<dbReference type="InterPro" id="IPR050979">
    <property type="entry name" value="LD-transpeptidase"/>
</dbReference>
<keyword evidence="11" id="KW-1185">Reference proteome</keyword>
<feature type="signal peptide" evidence="8">
    <location>
        <begin position="1"/>
        <end position="33"/>
    </location>
</feature>
<evidence type="ECO:0000313" key="11">
    <source>
        <dbReference type="Proteomes" id="UP001623384"/>
    </source>
</evidence>
<keyword evidence="5" id="KW-0012">Acyltransferase</keyword>
<evidence type="ECO:0000256" key="8">
    <source>
        <dbReference type="SAM" id="SignalP"/>
    </source>
</evidence>
<dbReference type="PANTHER" id="PTHR30582:SF2">
    <property type="entry name" value="L,D-TRANSPEPTIDASE YCIB-RELATED"/>
    <property type="match status" value="1"/>
</dbReference>
<dbReference type="Gene3D" id="2.60.40.3780">
    <property type="match status" value="1"/>
</dbReference>
<evidence type="ECO:0000256" key="6">
    <source>
        <dbReference type="ARBA" id="ARBA00023316"/>
    </source>
</evidence>
<keyword evidence="3 7" id="KW-0133">Cell shape</keyword>